<gene>
    <name evidence="3" type="ORF">NSJP_0597</name>
</gene>
<keyword evidence="1" id="KW-1133">Transmembrane helix</keyword>
<dbReference type="CDD" id="cd00093">
    <property type="entry name" value="HTH_XRE"/>
    <property type="match status" value="1"/>
</dbReference>
<dbReference type="InterPro" id="IPR001387">
    <property type="entry name" value="Cro/C1-type_HTH"/>
</dbReference>
<dbReference type="EMBL" id="LT828648">
    <property type="protein sequence ID" value="SLM46769.1"/>
    <property type="molecule type" value="Genomic_DNA"/>
</dbReference>
<reference evidence="3 4" key="1">
    <citation type="submission" date="2017-03" db="EMBL/GenBank/DDBJ databases">
        <authorList>
            <person name="Afonso C.L."/>
            <person name="Miller P.J."/>
            <person name="Scott M.A."/>
            <person name="Spackman E."/>
            <person name="Goraichik I."/>
            <person name="Dimitrov K.M."/>
            <person name="Suarez D.L."/>
            <person name="Swayne D.E."/>
        </authorList>
    </citation>
    <scope>NUCLEOTIDE SEQUENCE [LARGE SCALE GENOMIC DNA]</scope>
    <source>
        <strain evidence="3">Genome sequencing of Nitrospira japonica strain NJ11</strain>
    </source>
</reference>
<dbReference type="KEGG" id="nja:NSJP_0597"/>
<dbReference type="OrthoDB" id="407979at2"/>
<keyword evidence="1" id="KW-0812">Transmembrane</keyword>
<dbReference type="Proteomes" id="UP000192042">
    <property type="component" value="Chromosome I"/>
</dbReference>
<dbReference type="Gene3D" id="1.10.260.40">
    <property type="entry name" value="lambda repressor-like DNA-binding domains"/>
    <property type="match status" value="1"/>
</dbReference>
<dbReference type="SUPFAM" id="SSF47413">
    <property type="entry name" value="lambda repressor-like DNA-binding domains"/>
    <property type="match status" value="1"/>
</dbReference>
<sequence length="100" mass="11189">MDRVEVRQSASTLPGSSLLIIGSYTATILFMQTQLKSWREKRGLSVRSLAERSGVHYVSIVKLENGRLDPQLSTVIKLCQALRITLNQLVGPLQRPQKGR</sequence>
<dbReference type="Pfam" id="PF01381">
    <property type="entry name" value="HTH_3"/>
    <property type="match status" value="1"/>
</dbReference>
<feature type="transmembrane region" description="Helical" evidence="1">
    <location>
        <begin position="12"/>
        <end position="31"/>
    </location>
</feature>
<feature type="domain" description="HTH cro/C1-type" evidence="2">
    <location>
        <begin position="35"/>
        <end position="89"/>
    </location>
</feature>
<dbReference type="InterPro" id="IPR010982">
    <property type="entry name" value="Lambda_DNA-bd_dom_sf"/>
</dbReference>
<organism evidence="3 4">
    <name type="scientific">Nitrospira japonica</name>
    <dbReference type="NCBI Taxonomy" id="1325564"/>
    <lineage>
        <taxon>Bacteria</taxon>
        <taxon>Pseudomonadati</taxon>
        <taxon>Nitrospirota</taxon>
        <taxon>Nitrospiria</taxon>
        <taxon>Nitrospirales</taxon>
        <taxon>Nitrospiraceae</taxon>
        <taxon>Nitrospira</taxon>
    </lineage>
</organism>
<keyword evidence="4" id="KW-1185">Reference proteome</keyword>
<dbReference type="PROSITE" id="PS50943">
    <property type="entry name" value="HTH_CROC1"/>
    <property type="match status" value="1"/>
</dbReference>
<evidence type="ECO:0000313" key="3">
    <source>
        <dbReference type="EMBL" id="SLM46769.1"/>
    </source>
</evidence>
<dbReference type="GO" id="GO:0003677">
    <property type="term" value="F:DNA binding"/>
    <property type="evidence" value="ECO:0007669"/>
    <property type="project" value="InterPro"/>
</dbReference>
<keyword evidence="1" id="KW-0472">Membrane</keyword>
<dbReference type="SMART" id="SM00530">
    <property type="entry name" value="HTH_XRE"/>
    <property type="match status" value="1"/>
</dbReference>
<dbReference type="AlphaFoldDB" id="A0A1W1I1M8"/>
<name>A0A1W1I1M8_9BACT</name>
<proteinExistence type="predicted"/>
<accession>A0A1W1I1M8</accession>
<evidence type="ECO:0000259" key="2">
    <source>
        <dbReference type="PROSITE" id="PS50943"/>
    </source>
</evidence>
<dbReference type="RefSeq" id="WP_080885400.1">
    <property type="nucleotide sequence ID" value="NZ_LT828648.1"/>
</dbReference>
<dbReference type="STRING" id="1325564.NSJP_0597"/>
<evidence type="ECO:0000313" key="4">
    <source>
        <dbReference type="Proteomes" id="UP000192042"/>
    </source>
</evidence>
<evidence type="ECO:0000256" key="1">
    <source>
        <dbReference type="SAM" id="Phobius"/>
    </source>
</evidence>
<protein>
    <recommendedName>
        <fullName evidence="2">HTH cro/C1-type domain-containing protein</fullName>
    </recommendedName>
</protein>